<dbReference type="Proteomes" id="UP000789719">
    <property type="component" value="Unassembled WGS sequence"/>
</dbReference>
<gene>
    <name evidence="2" type="ORF">WGH24286_00062</name>
</gene>
<comment type="caution">
    <text evidence="2">The sequence shown here is derived from an EMBL/GenBank/DDBJ whole genome shotgun (WGS) entry which is preliminary data.</text>
</comment>
<dbReference type="EMBL" id="CAKKNT010000001">
    <property type="protein sequence ID" value="CAH0417650.1"/>
    <property type="molecule type" value="Genomic_DNA"/>
</dbReference>
<reference evidence="2 3" key="1">
    <citation type="submission" date="2021-11" db="EMBL/GenBank/DDBJ databases">
        <authorList>
            <person name="Depoorter E."/>
        </authorList>
    </citation>
    <scope>NUCLEOTIDE SEQUENCE [LARGE SCALE GENOMIC DNA]</scope>
    <source>
        <strain evidence="2 3">LMG 24286</strain>
    </source>
</reference>
<keyword evidence="1" id="KW-1133">Transmembrane helix</keyword>
<proteinExistence type="predicted"/>
<keyword evidence="3" id="KW-1185">Reference proteome</keyword>
<evidence type="ECO:0000256" key="1">
    <source>
        <dbReference type="SAM" id="Phobius"/>
    </source>
</evidence>
<accession>A0ABM8Z899</accession>
<keyword evidence="1" id="KW-0472">Membrane</keyword>
<protein>
    <submittedName>
        <fullName evidence="2">Uncharacterized protein</fullName>
    </submittedName>
</protein>
<evidence type="ECO:0000313" key="3">
    <source>
        <dbReference type="Proteomes" id="UP000789719"/>
    </source>
</evidence>
<feature type="transmembrane region" description="Helical" evidence="1">
    <location>
        <begin position="115"/>
        <end position="141"/>
    </location>
</feature>
<organism evidence="2 3">
    <name type="scientific">Periweissella ghanensis</name>
    <dbReference type="NCBI Taxonomy" id="467997"/>
    <lineage>
        <taxon>Bacteria</taxon>
        <taxon>Bacillati</taxon>
        <taxon>Bacillota</taxon>
        <taxon>Bacilli</taxon>
        <taxon>Lactobacillales</taxon>
        <taxon>Lactobacillaceae</taxon>
        <taxon>Periweissella</taxon>
    </lineage>
</organism>
<sequence>MNIYQTTEVKILDTYRDGQLMNNGKAPVFYHISLPTGKNLRIHIEAAPTRKQIKSGKGSKLAVTEGNPWLRIGQKVTLYEVSVIQAGKKTTSVYATDIATARAQQKRLTNTRTQALWTVVINMVQYLLLSALIVAGGGLLANQIRKNNHDDDDGDDDGDAPVVANTTAAYVQLPKN</sequence>
<keyword evidence="1" id="KW-0812">Transmembrane</keyword>
<evidence type="ECO:0000313" key="2">
    <source>
        <dbReference type="EMBL" id="CAH0417650.1"/>
    </source>
</evidence>
<name>A0ABM8Z899_9LACO</name>